<gene>
    <name evidence="1" type="ORF">G7070_00465</name>
</gene>
<dbReference type="EMBL" id="CP049865">
    <property type="protein sequence ID" value="QIK71032.1"/>
    <property type="molecule type" value="Genomic_DNA"/>
</dbReference>
<evidence type="ECO:0000313" key="2">
    <source>
        <dbReference type="Proteomes" id="UP000501058"/>
    </source>
</evidence>
<dbReference type="KEGG" id="prv:G7070_00465"/>
<reference evidence="1 2" key="1">
    <citation type="submission" date="2020-03" db="EMBL/GenBank/DDBJ databases">
        <title>Propioniciclava sp. nov., isolated from Hydrophilus acuminatus.</title>
        <authorList>
            <person name="Hyun D.-W."/>
            <person name="Bae J.-W."/>
        </authorList>
    </citation>
    <scope>NUCLEOTIDE SEQUENCE [LARGE SCALE GENOMIC DNA]</scope>
    <source>
        <strain evidence="1 2">HDW11</strain>
    </source>
</reference>
<dbReference type="RefSeq" id="WP_166230921.1">
    <property type="nucleotide sequence ID" value="NZ_CP049865.1"/>
</dbReference>
<sequence>MNRNRTSRASAPTKAWLVVVHLRDRGDRYWLGDLDDDQRPPCRMGTTGPLWCCKAEVAHRFEDREEAARFARSCETNPVALGYEAVHVRVG</sequence>
<dbReference type="Proteomes" id="UP000501058">
    <property type="component" value="Chromosome"/>
</dbReference>
<name>A0A6G7Y2J6_9ACTN</name>
<proteinExistence type="predicted"/>
<dbReference type="AlphaFoldDB" id="A0A6G7Y2J6"/>
<protein>
    <submittedName>
        <fullName evidence="1">Uncharacterized protein</fullName>
    </submittedName>
</protein>
<evidence type="ECO:0000313" key="1">
    <source>
        <dbReference type="EMBL" id="QIK71032.1"/>
    </source>
</evidence>
<keyword evidence="2" id="KW-1185">Reference proteome</keyword>
<organism evidence="1 2">
    <name type="scientific">Propioniciclava coleopterorum</name>
    <dbReference type="NCBI Taxonomy" id="2714937"/>
    <lineage>
        <taxon>Bacteria</taxon>
        <taxon>Bacillati</taxon>
        <taxon>Actinomycetota</taxon>
        <taxon>Actinomycetes</taxon>
        <taxon>Propionibacteriales</taxon>
        <taxon>Propionibacteriaceae</taxon>
        <taxon>Propioniciclava</taxon>
    </lineage>
</organism>
<accession>A0A6G7Y2J6</accession>